<sequence>MRKALLILAIALLVLAPVGAYALIANSPARGVAEVAAAQQTLTPEQQADLAESYQQMIDLRKESIDKLVADGLLTAEQGQLEKDRLDAMAQYHAENGYVYGYGAMGGCYGDFDRYDTFDQYDGYYGRGMMRGYDWNDTNDQYDGYYGRGMMRGYDWNDTTDQYDGYYGPGMMRGYSWN</sequence>
<dbReference type="Pfam" id="PF10925">
    <property type="entry name" value="DUF2680"/>
    <property type="match status" value="1"/>
</dbReference>
<accession>A0A645C952</accession>
<evidence type="ECO:0000313" key="1">
    <source>
        <dbReference type="EMBL" id="MPM73213.1"/>
    </source>
</evidence>
<protein>
    <recommendedName>
        <fullName evidence="2">DUF2680 domain-containing protein</fullName>
    </recommendedName>
</protein>
<dbReference type="EMBL" id="VSSQ01025215">
    <property type="protein sequence ID" value="MPM73213.1"/>
    <property type="molecule type" value="Genomic_DNA"/>
</dbReference>
<name>A0A645C952_9ZZZZ</name>
<comment type="caution">
    <text evidence="1">The sequence shown here is derived from an EMBL/GenBank/DDBJ whole genome shotgun (WGS) entry which is preliminary data.</text>
</comment>
<reference evidence="1" key="1">
    <citation type="submission" date="2019-08" db="EMBL/GenBank/DDBJ databases">
        <authorList>
            <person name="Kucharzyk K."/>
            <person name="Murdoch R.W."/>
            <person name="Higgins S."/>
            <person name="Loffler F."/>
        </authorList>
    </citation>
    <scope>NUCLEOTIDE SEQUENCE</scope>
</reference>
<dbReference type="InterPro" id="IPR024485">
    <property type="entry name" value="DUF2680"/>
</dbReference>
<proteinExistence type="predicted"/>
<dbReference type="AlphaFoldDB" id="A0A645C952"/>
<gene>
    <name evidence="1" type="ORF">SDC9_120189</name>
</gene>
<organism evidence="1">
    <name type="scientific">bioreactor metagenome</name>
    <dbReference type="NCBI Taxonomy" id="1076179"/>
    <lineage>
        <taxon>unclassified sequences</taxon>
        <taxon>metagenomes</taxon>
        <taxon>ecological metagenomes</taxon>
    </lineage>
</organism>
<evidence type="ECO:0008006" key="2">
    <source>
        <dbReference type="Google" id="ProtNLM"/>
    </source>
</evidence>